<name>A0A1A8VRM3_PLAOA</name>
<organism evidence="1 4">
    <name type="scientific">Plasmodium ovale curtisi</name>
    <dbReference type="NCBI Taxonomy" id="864141"/>
    <lineage>
        <taxon>Eukaryota</taxon>
        <taxon>Sar</taxon>
        <taxon>Alveolata</taxon>
        <taxon>Apicomplexa</taxon>
        <taxon>Aconoidasida</taxon>
        <taxon>Haemosporida</taxon>
        <taxon>Plasmodiidae</taxon>
        <taxon>Plasmodium</taxon>
        <taxon>Plasmodium (Plasmodium)</taxon>
    </lineage>
</organism>
<dbReference type="Proteomes" id="UP000078560">
    <property type="component" value="Unassembled WGS sequence"/>
</dbReference>
<dbReference type="EMBL" id="FLQV01000318">
    <property type="protein sequence ID" value="SBS89962.1"/>
    <property type="molecule type" value="Genomic_DNA"/>
</dbReference>
<sequence>MCYNSIVGTVELIPFLCSFRSLRFLLRGDGICNHVRNNSASVMLHTIAGDDGVRLFFEREAQPCLFILPTVAHANGVKLHLREKYKFKWEYAYSLTSVDDTFFLPPRDRCAHESELLSA</sequence>
<gene>
    <name evidence="2" type="ORF">POVCU1_017330</name>
    <name evidence="1" type="ORF">POVCU2_0019010</name>
</gene>
<proteinExistence type="predicted"/>
<reference evidence="3 4" key="1">
    <citation type="submission" date="2016-05" db="EMBL/GenBank/DDBJ databases">
        <authorList>
            <person name="Naeem Raeece"/>
        </authorList>
    </citation>
    <scope>NUCLEOTIDE SEQUENCE [LARGE SCALE GENOMIC DNA]</scope>
</reference>
<dbReference type="Proteomes" id="UP000078546">
    <property type="component" value="Unassembled WGS sequence"/>
</dbReference>
<dbReference type="AlphaFoldDB" id="A0A1A8VRM3"/>
<evidence type="ECO:0000313" key="1">
    <source>
        <dbReference type="EMBL" id="SBS83115.1"/>
    </source>
</evidence>
<protein>
    <submittedName>
        <fullName evidence="1">Uncharacterized protein</fullName>
    </submittedName>
</protein>
<evidence type="ECO:0000313" key="3">
    <source>
        <dbReference type="Proteomes" id="UP000078546"/>
    </source>
</evidence>
<reference evidence="1" key="2">
    <citation type="submission" date="2016-05" db="EMBL/GenBank/DDBJ databases">
        <authorList>
            <person name="Lavstsen T."/>
            <person name="Jespersen J.S."/>
        </authorList>
    </citation>
    <scope>NUCLEOTIDE SEQUENCE [LARGE SCALE GENOMIC DNA]</scope>
</reference>
<accession>A0A1A8VRM3</accession>
<evidence type="ECO:0000313" key="4">
    <source>
        <dbReference type="Proteomes" id="UP000078560"/>
    </source>
</evidence>
<dbReference type="EMBL" id="FLQU01000250">
    <property type="protein sequence ID" value="SBS83115.1"/>
    <property type="molecule type" value="Genomic_DNA"/>
</dbReference>
<evidence type="ECO:0000313" key="2">
    <source>
        <dbReference type="EMBL" id="SBS89962.1"/>
    </source>
</evidence>